<evidence type="ECO:0000256" key="4">
    <source>
        <dbReference type="ARBA" id="ARBA00022691"/>
    </source>
</evidence>
<dbReference type="RefSeq" id="WP_353541066.1">
    <property type="nucleotide sequence ID" value="NZ_BAABRN010000006.1"/>
</dbReference>
<feature type="domain" description="DNA methylase adenine-specific" evidence="7">
    <location>
        <begin position="78"/>
        <end position="193"/>
    </location>
</feature>
<evidence type="ECO:0000256" key="6">
    <source>
        <dbReference type="ARBA" id="ARBA00047942"/>
    </source>
</evidence>
<keyword evidence="9" id="KW-1185">Reference proteome</keyword>
<dbReference type="SUPFAM" id="SSF53335">
    <property type="entry name" value="S-adenosyl-L-methionine-dependent methyltransferases"/>
    <property type="match status" value="1"/>
</dbReference>
<evidence type="ECO:0000259" key="7">
    <source>
        <dbReference type="Pfam" id="PF02384"/>
    </source>
</evidence>
<proteinExistence type="predicted"/>
<evidence type="ECO:0000256" key="1">
    <source>
        <dbReference type="ARBA" id="ARBA00011900"/>
    </source>
</evidence>
<evidence type="ECO:0000256" key="5">
    <source>
        <dbReference type="ARBA" id="ARBA00022747"/>
    </source>
</evidence>
<keyword evidence="3" id="KW-0808">Transferase</keyword>
<evidence type="ECO:0000313" key="8">
    <source>
        <dbReference type="EMBL" id="GAA5501091.1"/>
    </source>
</evidence>
<protein>
    <recommendedName>
        <fullName evidence="1">site-specific DNA-methyltransferase (adenine-specific)</fullName>
        <ecNumber evidence="1">2.1.1.72</ecNumber>
    </recommendedName>
</protein>
<keyword evidence="5" id="KW-0680">Restriction system</keyword>
<reference evidence="8 9" key="1">
    <citation type="submission" date="2024-02" db="EMBL/GenBank/DDBJ databases">
        <title>Deinococcus xinjiangensis NBRC 107630.</title>
        <authorList>
            <person name="Ichikawa N."/>
            <person name="Katano-Makiyama Y."/>
            <person name="Hidaka K."/>
        </authorList>
    </citation>
    <scope>NUCLEOTIDE SEQUENCE [LARGE SCALE GENOMIC DNA]</scope>
    <source>
        <strain evidence="8 9">NBRC 107630</strain>
    </source>
</reference>
<name>A0ABP9V790_9DEIO</name>
<dbReference type="Pfam" id="PF02384">
    <property type="entry name" value="N6_Mtase"/>
    <property type="match status" value="1"/>
</dbReference>
<dbReference type="InterPro" id="IPR029063">
    <property type="entry name" value="SAM-dependent_MTases_sf"/>
</dbReference>
<comment type="caution">
    <text evidence="8">The sequence shown here is derived from an EMBL/GenBank/DDBJ whole genome shotgun (WGS) entry which is preliminary data.</text>
</comment>
<comment type="catalytic activity">
    <reaction evidence="6">
        <text>a 2'-deoxyadenosine in DNA + S-adenosyl-L-methionine = an N(6)-methyl-2'-deoxyadenosine in DNA + S-adenosyl-L-homocysteine + H(+)</text>
        <dbReference type="Rhea" id="RHEA:15197"/>
        <dbReference type="Rhea" id="RHEA-COMP:12418"/>
        <dbReference type="Rhea" id="RHEA-COMP:12419"/>
        <dbReference type="ChEBI" id="CHEBI:15378"/>
        <dbReference type="ChEBI" id="CHEBI:57856"/>
        <dbReference type="ChEBI" id="CHEBI:59789"/>
        <dbReference type="ChEBI" id="CHEBI:90615"/>
        <dbReference type="ChEBI" id="CHEBI:90616"/>
        <dbReference type="EC" id="2.1.1.72"/>
    </reaction>
</comment>
<dbReference type="Proteomes" id="UP001458946">
    <property type="component" value="Unassembled WGS sequence"/>
</dbReference>
<dbReference type="PRINTS" id="PR00507">
    <property type="entry name" value="N12N6MTFRASE"/>
</dbReference>
<sequence length="249" mass="27484">MKFNPNNPEWLKTVRNLEHRHHNVFQDIVTLAACVCACGAREEEYRQIARKYTPDEMDQLCRVFGEFMLLKGIDPFTDLFGAIHMDRLSDWAKGHLGEFYTPDSLGIMMAKMTIRPPEIGRTLKVCEPAGGSGGLILAAAQALEDLGVSRLHMQVHYTDLSPFAVNMALVNLGLAGIPALIHHGNTLTGEVFKVYETPAWRFAQPYAGTFHAMAPEHVCVMLAQTVPAPVRASPLAHAPAGAWGIPTRR</sequence>
<dbReference type="EC" id="2.1.1.72" evidence="1"/>
<dbReference type="InterPro" id="IPR051537">
    <property type="entry name" value="DNA_Adenine_Mtase"/>
</dbReference>
<dbReference type="InterPro" id="IPR003356">
    <property type="entry name" value="DNA_methylase_A-5"/>
</dbReference>
<dbReference type="PANTHER" id="PTHR42933">
    <property type="entry name" value="SLR6095 PROTEIN"/>
    <property type="match status" value="1"/>
</dbReference>
<accession>A0ABP9V790</accession>
<evidence type="ECO:0000256" key="3">
    <source>
        <dbReference type="ARBA" id="ARBA00022679"/>
    </source>
</evidence>
<organism evidence="8 9">
    <name type="scientific">Deinococcus xinjiangensis</name>
    <dbReference type="NCBI Taxonomy" id="457454"/>
    <lineage>
        <taxon>Bacteria</taxon>
        <taxon>Thermotogati</taxon>
        <taxon>Deinococcota</taxon>
        <taxon>Deinococci</taxon>
        <taxon>Deinococcales</taxon>
        <taxon>Deinococcaceae</taxon>
        <taxon>Deinococcus</taxon>
    </lineage>
</organism>
<evidence type="ECO:0000313" key="9">
    <source>
        <dbReference type="Proteomes" id="UP001458946"/>
    </source>
</evidence>
<dbReference type="PANTHER" id="PTHR42933:SF3">
    <property type="entry name" value="TYPE I RESTRICTION ENZYME MJAVIII METHYLASE SUBUNIT"/>
    <property type="match status" value="1"/>
</dbReference>
<dbReference type="EMBL" id="BAABRN010000006">
    <property type="protein sequence ID" value="GAA5501091.1"/>
    <property type="molecule type" value="Genomic_DNA"/>
</dbReference>
<gene>
    <name evidence="8" type="ORF">Dxin01_00822</name>
</gene>
<keyword evidence="2" id="KW-0489">Methyltransferase</keyword>
<dbReference type="Gene3D" id="3.40.50.150">
    <property type="entry name" value="Vaccinia Virus protein VP39"/>
    <property type="match status" value="1"/>
</dbReference>
<evidence type="ECO:0000256" key="2">
    <source>
        <dbReference type="ARBA" id="ARBA00022603"/>
    </source>
</evidence>
<keyword evidence="4" id="KW-0949">S-adenosyl-L-methionine</keyword>